<reference evidence="2 3" key="1">
    <citation type="submission" date="2021-06" db="EMBL/GenBank/DDBJ databases">
        <title>Caerostris extrusa draft genome.</title>
        <authorList>
            <person name="Kono N."/>
            <person name="Arakawa K."/>
        </authorList>
    </citation>
    <scope>NUCLEOTIDE SEQUENCE [LARGE SCALE GENOMIC DNA]</scope>
</reference>
<evidence type="ECO:0000313" key="3">
    <source>
        <dbReference type="Proteomes" id="UP001054945"/>
    </source>
</evidence>
<dbReference type="PANTHER" id="PTHR24413">
    <property type="entry name" value="SPECKLE-TYPE POZ PROTEIN"/>
    <property type="match status" value="1"/>
</dbReference>
<feature type="domain" description="BTB" evidence="1">
    <location>
        <begin position="2"/>
        <end position="52"/>
    </location>
</feature>
<dbReference type="Pfam" id="PF00651">
    <property type="entry name" value="BTB"/>
    <property type="match status" value="1"/>
</dbReference>
<name>A0AAV4MVJ6_CAEEX</name>
<sequence length="116" mass="13354">MDSMTLRLMLTYMYTDSLESLNMENVQNLYIAADRYELSSLKALCSSYMLKHITATGACEILTLADMIKDLDFKKSVQDFILLHDDEIFSSSAWKTFTESHLKLSAETMLLKYSKE</sequence>
<gene>
    <name evidence="2" type="primary">Tdpoz5_13</name>
    <name evidence="2" type="ORF">CEXT_416251</name>
</gene>
<accession>A0AAV4MVJ6</accession>
<keyword evidence="3" id="KW-1185">Reference proteome</keyword>
<comment type="caution">
    <text evidence="2">The sequence shown here is derived from an EMBL/GenBank/DDBJ whole genome shotgun (WGS) entry which is preliminary data.</text>
</comment>
<protein>
    <submittedName>
        <fullName evidence="2">TD and POZ domain-containing protein 5</fullName>
    </submittedName>
</protein>
<dbReference type="EMBL" id="BPLR01002633">
    <property type="protein sequence ID" value="GIX75904.1"/>
    <property type="molecule type" value="Genomic_DNA"/>
</dbReference>
<dbReference type="InterPro" id="IPR000210">
    <property type="entry name" value="BTB/POZ_dom"/>
</dbReference>
<dbReference type="SUPFAM" id="SSF54695">
    <property type="entry name" value="POZ domain"/>
    <property type="match status" value="1"/>
</dbReference>
<dbReference type="Proteomes" id="UP001054945">
    <property type="component" value="Unassembled WGS sequence"/>
</dbReference>
<evidence type="ECO:0000259" key="1">
    <source>
        <dbReference type="Pfam" id="PF00651"/>
    </source>
</evidence>
<dbReference type="Gene3D" id="1.25.40.420">
    <property type="match status" value="1"/>
</dbReference>
<evidence type="ECO:0000313" key="2">
    <source>
        <dbReference type="EMBL" id="GIX75904.1"/>
    </source>
</evidence>
<organism evidence="2 3">
    <name type="scientific">Caerostris extrusa</name>
    <name type="common">Bark spider</name>
    <name type="synonym">Caerostris bankana</name>
    <dbReference type="NCBI Taxonomy" id="172846"/>
    <lineage>
        <taxon>Eukaryota</taxon>
        <taxon>Metazoa</taxon>
        <taxon>Ecdysozoa</taxon>
        <taxon>Arthropoda</taxon>
        <taxon>Chelicerata</taxon>
        <taxon>Arachnida</taxon>
        <taxon>Araneae</taxon>
        <taxon>Araneomorphae</taxon>
        <taxon>Entelegynae</taxon>
        <taxon>Araneoidea</taxon>
        <taxon>Araneidae</taxon>
        <taxon>Caerostris</taxon>
    </lineage>
</organism>
<dbReference type="Gene3D" id="3.30.710.10">
    <property type="entry name" value="Potassium Channel Kv1.1, Chain A"/>
    <property type="match status" value="1"/>
</dbReference>
<dbReference type="AlphaFoldDB" id="A0AAV4MVJ6"/>
<dbReference type="InterPro" id="IPR011333">
    <property type="entry name" value="SKP1/BTB/POZ_sf"/>
</dbReference>
<proteinExistence type="predicted"/>